<keyword evidence="4" id="KW-1185">Reference proteome</keyword>
<sequence length="293" mass="30131">MRLPRLFLALVALGGLAGPALAAQITPFADPSRVAVIGGSLLEIVYALGEEGKVVARDTTGIFPPEAMALPDVGYMRALSPEGVLSVNPSALLVVDGSGPPEALDVLSKGSIPYVTVPEDFSHQGILTKVRAVGEALGVTDKAEALATTLDTELKAAEAATSAIPDAERKRVLFVISVQEGKIRAAGSGTAANGIITLSGGINPLADMHGYQTLSDEALITANPDYVVMMQNSGAGDFSADLAANPALAASPALQQGRLLKVDGAFMLGFGPRTPKAILTLAHELYGDRVPQP</sequence>
<evidence type="ECO:0000313" key="3">
    <source>
        <dbReference type="EMBL" id="OEO28418.1"/>
    </source>
</evidence>
<keyword evidence="1" id="KW-0732">Signal</keyword>
<evidence type="ECO:0000256" key="1">
    <source>
        <dbReference type="SAM" id="SignalP"/>
    </source>
</evidence>
<feature type="domain" description="Fe/B12 periplasmic-binding" evidence="2">
    <location>
        <begin position="33"/>
        <end position="289"/>
    </location>
</feature>
<accession>A0A1E5XIK5</accession>
<evidence type="ECO:0000313" key="4">
    <source>
        <dbReference type="Proteomes" id="UP000095463"/>
    </source>
</evidence>
<dbReference type="EMBL" id="LAJE02000378">
    <property type="protein sequence ID" value="OEO28418.1"/>
    <property type="molecule type" value="Genomic_DNA"/>
</dbReference>
<gene>
    <name evidence="3" type="ORF">VW23_000350</name>
</gene>
<feature type="chain" id="PRO_5009190153" evidence="1">
    <location>
        <begin position="23"/>
        <end position="293"/>
    </location>
</feature>
<reference evidence="3 4" key="1">
    <citation type="journal article" date="2015" name="Genome Announc.">
        <title>Genome Assemblies of Three Soil-Associated Devosia species: D. insulae, D. limi, and D. soli.</title>
        <authorList>
            <person name="Hassan Y.I."/>
            <person name="Lepp D."/>
            <person name="Zhou T."/>
        </authorList>
    </citation>
    <scope>NUCLEOTIDE SEQUENCE [LARGE SCALE GENOMIC DNA]</scope>
    <source>
        <strain evidence="3 4">DS-56</strain>
    </source>
</reference>
<feature type="signal peptide" evidence="1">
    <location>
        <begin position="1"/>
        <end position="22"/>
    </location>
</feature>
<dbReference type="PANTHER" id="PTHR30535">
    <property type="entry name" value="VITAMIN B12-BINDING PROTEIN"/>
    <property type="match status" value="1"/>
</dbReference>
<dbReference type="AlphaFoldDB" id="A0A1E5XIK5"/>
<dbReference type="Gene3D" id="3.40.50.1980">
    <property type="entry name" value="Nitrogenase molybdenum iron protein domain"/>
    <property type="match status" value="2"/>
</dbReference>
<dbReference type="Proteomes" id="UP000095463">
    <property type="component" value="Unassembled WGS sequence"/>
</dbReference>
<evidence type="ECO:0000259" key="2">
    <source>
        <dbReference type="PROSITE" id="PS50983"/>
    </source>
</evidence>
<protein>
    <submittedName>
        <fullName evidence="3">Hemin ABC transporter substrate-binding protein</fullName>
    </submittedName>
</protein>
<dbReference type="OrthoDB" id="9797736at2"/>
<name>A0A1E5XIK5_9HYPH</name>
<dbReference type="InterPro" id="IPR050902">
    <property type="entry name" value="ABC_Transporter_SBP"/>
</dbReference>
<dbReference type="PANTHER" id="PTHR30535:SF4">
    <property type="entry name" value="HEMIN-BINDING PERIPLASMIC PROTEIN HMUT"/>
    <property type="match status" value="1"/>
</dbReference>
<comment type="caution">
    <text evidence="3">The sequence shown here is derived from an EMBL/GenBank/DDBJ whole genome shotgun (WGS) entry which is preliminary data.</text>
</comment>
<proteinExistence type="predicted"/>
<dbReference type="RefSeq" id="WP_069912289.1">
    <property type="nucleotide sequence ID" value="NZ_LAJE02000378.1"/>
</dbReference>
<dbReference type="PROSITE" id="PS50983">
    <property type="entry name" value="FE_B12_PBP"/>
    <property type="match status" value="1"/>
</dbReference>
<organism evidence="3 4">
    <name type="scientific">Devosia insulae DS-56</name>
    <dbReference type="NCBI Taxonomy" id="1116389"/>
    <lineage>
        <taxon>Bacteria</taxon>
        <taxon>Pseudomonadati</taxon>
        <taxon>Pseudomonadota</taxon>
        <taxon>Alphaproteobacteria</taxon>
        <taxon>Hyphomicrobiales</taxon>
        <taxon>Devosiaceae</taxon>
        <taxon>Devosia</taxon>
    </lineage>
</organism>
<dbReference type="InterPro" id="IPR002491">
    <property type="entry name" value="ABC_transptr_periplasmic_BD"/>
</dbReference>
<dbReference type="SUPFAM" id="SSF53807">
    <property type="entry name" value="Helical backbone' metal receptor"/>
    <property type="match status" value="1"/>
</dbReference>
<dbReference type="Pfam" id="PF01497">
    <property type="entry name" value="Peripla_BP_2"/>
    <property type="match status" value="1"/>
</dbReference>